<evidence type="ECO:0000313" key="2">
    <source>
        <dbReference type="EMBL" id="GAA1716796.1"/>
    </source>
</evidence>
<organism evidence="2 3">
    <name type="scientific">Isoptericola hypogeus</name>
    <dbReference type="NCBI Taxonomy" id="300179"/>
    <lineage>
        <taxon>Bacteria</taxon>
        <taxon>Bacillati</taxon>
        <taxon>Actinomycetota</taxon>
        <taxon>Actinomycetes</taxon>
        <taxon>Micrococcales</taxon>
        <taxon>Promicromonosporaceae</taxon>
        <taxon>Isoptericola</taxon>
    </lineage>
</organism>
<accession>A0ABN2J2P5</accession>
<evidence type="ECO:0000256" key="1">
    <source>
        <dbReference type="SAM" id="Phobius"/>
    </source>
</evidence>
<protein>
    <recommendedName>
        <fullName evidence="4">DUF1761 domain-containing protein</fullName>
    </recommendedName>
</protein>
<dbReference type="RefSeq" id="WP_344246453.1">
    <property type="nucleotide sequence ID" value="NZ_BAAAPM010000003.1"/>
</dbReference>
<keyword evidence="1" id="KW-1133">Transmembrane helix</keyword>
<keyword evidence="3" id="KW-1185">Reference proteome</keyword>
<gene>
    <name evidence="2" type="ORF">GCM10009809_11070</name>
</gene>
<feature type="transmembrane region" description="Helical" evidence="1">
    <location>
        <begin position="114"/>
        <end position="137"/>
    </location>
</feature>
<feature type="transmembrane region" description="Helical" evidence="1">
    <location>
        <begin position="84"/>
        <end position="102"/>
    </location>
</feature>
<reference evidence="2 3" key="1">
    <citation type="journal article" date="2019" name="Int. J. Syst. Evol. Microbiol.">
        <title>The Global Catalogue of Microorganisms (GCM) 10K type strain sequencing project: providing services to taxonomists for standard genome sequencing and annotation.</title>
        <authorList>
            <consortium name="The Broad Institute Genomics Platform"/>
            <consortium name="The Broad Institute Genome Sequencing Center for Infectious Disease"/>
            <person name="Wu L."/>
            <person name="Ma J."/>
        </authorList>
    </citation>
    <scope>NUCLEOTIDE SEQUENCE [LARGE SCALE GENOMIC DNA]</scope>
    <source>
        <strain evidence="2 3">JCM 15589</strain>
    </source>
</reference>
<feature type="transmembrane region" description="Helical" evidence="1">
    <location>
        <begin position="53"/>
        <end position="78"/>
    </location>
</feature>
<name>A0ABN2J2P5_9MICO</name>
<dbReference type="InterPro" id="IPR013879">
    <property type="entry name" value="DUF1761"/>
</dbReference>
<keyword evidence="1" id="KW-0472">Membrane</keyword>
<feature type="transmembrane region" description="Helical" evidence="1">
    <location>
        <begin position="12"/>
        <end position="32"/>
    </location>
</feature>
<proteinExistence type="predicted"/>
<evidence type="ECO:0008006" key="4">
    <source>
        <dbReference type="Google" id="ProtNLM"/>
    </source>
</evidence>
<dbReference type="Pfam" id="PF08570">
    <property type="entry name" value="DUF1761"/>
    <property type="match status" value="1"/>
</dbReference>
<evidence type="ECO:0000313" key="3">
    <source>
        <dbReference type="Proteomes" id="UP001501138"/>
    </source>
</evidence>
<dbReference type="EMBL" id="BAAAPM010000003">
    <property type="protein sequence ID" value="GAA1716796.1"/>
    <property type="molecule type" value="Genomic_DNA"/>
</dbReference>
<dbReference type="Proteomes" id="UP001501138">
    <property type="component" value="Unassembled WGS sequence"/>
</dbReference>
<comment type="caution">
    <text evidence="2">The sequence shown here is derived from an EMBL/GenBank/DDBJ whole genome shotgun (WGS) entry which is preliminary data.</text>
</comment>
<keyword evidence="1" id="KW-0812">Transmembrane</keyword>
<sequence>MAEAIGAVEWLAVAAATLASYVLGALWFTPLFGRAWDASLGHDRAAHSGFGPLYYVAPLVGSALTTTATALVLALAGVTGVGEAAVVGLVLGVGFGTAVTFVGAVNPRIPRPGLFTAVTGGYQAASAVLAAVVLAAWG</sequence>